<accession>A0A1R3K9U6</accession>
<dbReference type="PANTHER" id="PTHR21237">
    <property type="entry name" value="GRPE PROTEIN"/>
    <property type="match status" value="1"/>
</dbReference>
<keyword evidence="1" id="KW-0143">Chaperone</keyword>
<reference evidence="3 4" key="1">
    <citation type="submission" date="2013-09" db="EMBL/GenBank/DDBJ databases">
        <title>Corchorus capsularis genome sequencing.</title>
        <authorList>
            <person name="Alam M."/>
            <person name="Haque M.S."/>
            <person name="Islam M.S."/>
            <person name="Emdad E.M."/>
            <person name="Islam M.M."/>
            <person name="Ahmed B."/>
            <person name="Halim A."/>
            <person name="Hossen Q.M.M."/>
            <person name="Hossain M.Z."/>
            <person name="Ahmed R."/>
            <person name="Khan M.M."/>
            <person name="Islam R."/>
            <person name="Rashid M.M."/>
            <person name="Khan S.A."/>
            <person name="Rahman M.S."/>
            <person name="Alam M."/>
        </authorList>
    </citation>
    <scope>NUCLEOTIDE SEQUENCE [LARGE SCALE GENOMIC DNA]</scope>
    <source>
        <strain evidence="4">cv. CVL-1</strain>
        <tissue evidence="3">Whole seedling</tissue>
    </source>
</reference>
<dbReference type="Pfam" id="PF01025">
    <property type="entry name" value="GrpE"/>
    <property type="match status" value="1"/>
</dbReference>
<name>A0A1R3K9U6_COCAP</name>
<dbReference type="AlphaFoldDB" id="A0A1R3K9U6"/>
<feature type="compositionally biased region" description="Basic and acidic residues" evidence="2">
    <location>
        <begin position="14"/>
        <end position="28"/>
    </location>
</feature>
<dbReference type="STRING" id="210143.A0A1R3K9U6"/>
<evidence type="ECO:0000256" key="2">
    <source>
        <dbReference type="SAM" id="MobiDB-lite"/>
    </source>
</evidence>
<sequence length="50" mass="5647">MEKQLAEVFRKFGVEKSDPTNEPFDPHRHNAVFQVPDNSKPPGTVANVLK</sequence>
<dbReference type="PANTHER" id="PTHR21237:SF23">
    <property type="entry name" value="GRPE PROTEIN HOMOLOG, MITOCHONDRIAL"/>
    <property type="match status" value="1"/>
</dbReference>
<feature type="non-terminal residue" evidence="3">
    <location>
        <position position="50"/>
    </location>
</feature>
<organism evidence="3 4">
    <name type="scientific">Corchorus capsularis</name>
    <name type="common">Jute</name>
    <dbReference type="NCBI Taxonomy" id="210143"/>
    <lineage>
        <taxon>Eukaryota</taxon>
        <taxon>Viridiplantae</taxon>
        <taxon>Streptophyta</taxon>
        <taxon>Embryophyta</taxon>
        <taxon>Tracheophyta</taxon>
        <taxon>Spermatophyta</taxon>
        <taxon>Magnoliopsida</taxon>
        <taxon>eudicotyledons</taxon>
        <taxon>Gunneridae</taxon>
        <taxon>Pentapetalae</taxon>
        <taxon>rosids</taxon>
        <taxon>malvids</taxon>
        <taxon>Malvales</taxon>
        <taxon>Malvaceae</taxon>
        <taxon>Grewioideae</taxon>
        <taxon>Apeibeae</taxon>
        <taxon>Corchorus</taxon>
    </lineage>
</organism>
<dbReference type="GO" id="GO:0001405">
    <property type="term" value="C:PAM complex, Tim23 associated import motor"/>
    <property type="evidence" value="ECO:0007669"/>
    <property type="project" value="TreeGrafter"/>
</dbReference>
<protein>
    <submittedName>
        <fullName evidence="3">GrpE nucleotide exchange factor</fullName>
    </submittedName>
</protein>
<feature type="region of interest" description="Disordered" evidence="2">
    <location>
        <begin position="14"/>
        <end position="50"/>
    </location>
</feature>
<keyword evidence="4" id="KW-1185">Reference proteome</keyword>
<dbReference type="GO" id="GO:0051087">
    <property type="term" value="F:protein-folding chaperone binding"/>
    <property type="evidence" value="ECO:0007669"/>
    <property type="project" value="InterPro"/>
</dbReference>
<dbReference type="InterPro" id="IPR009012">
    <property type="entry name" value="GrpE_head"/>
</dbReference>
<dbReference type="SUPFAM" id="SSF51064">
    <property type="entry name" value="Head domain of nucleotide exchange factor GrpE"/>
    <property type="match status" value="1"/>
</dbReference>
<dbReference type="OrthoDB" id="201635at2759"/>
<dbReference type="Gene3D" id="2.30.22.10">
    <property type="entry name" value="Head domain of nucleotide exchange factor GrpE"/>
    <property type="match status" value="1"/>
</dbReference>
<dbReference type="Gramene" id="OMP03834">
    <property type="protein sequence ID" value="OMP03834"/>
    <property type="gene ID" value="CCACVL1_02251"/>
</dbReference>
<gene>
    <name evidence="3" type="ORF">CCACVL1_02251</name>
</gene>
<dbReference type="InterPro" id="IPR000740">
    <property type="entry name" value="GrpE"/>
</dbReference>
<evidence type="ECO:0000313" key="4">
    <source>
        <dbReference type="Proteomes" id="UP000188268"/>
    </source>
</evidence>
<evidence type="ECO:0000313" key="3">
    <source>
        <dbReference type="EMBL" id="OMP03834.1"/>
    </source>
</evidence>
<dbReference type="GO" id="GO:0000774">
    <property type="term" value="F:adenyl-nucleotide exchange factor activity"/>
    <property type="evidence" value="ECO:0007669"/>
    <property type="project" value="InterPro"/>
</dbReference>
<dbReference type="EMBL" id="AWWV01005926">
    <property type="protein sequence ID" value="OMP03834.1"/>
    <property type="molecule type" value="Genomic_DNA"/>
</dbReference>
<comment type="caution">
    <text evidence="3">The sequence shown here is derived from an EMBL/GenBank/DDBJ whole genome shotgun (WGS) entry which is preliminary data.</text>
</comment>
<dbReference type="GO" id="GO:0042803">
    <property type="term" value="F:protein homodimerization activity"/>
    <property type="evidence" value="ECO:0007669"/>
    <property type="project" value="InterPro"/>
</dbReference>
<dbReference type="Proteomes" id="UP000188268">
    <property type="component" value="Unassembled WGS sequence"/>
</dbReference>
<dbReference type="GO" id="GO:0006457">
    <property type="term" value="P:protein folding"/>
    <property type="evidence" value="ECO:0007669"/>
    <property type="project" value="InterPro"/>
</dbReference>
<dbReference type="GO" id="GO:0030150">
    <property type="term" value="P:protein import into mitochondrial matrix"/>
    <property type="evidence" value="ECO:0007669"/>
    <property type="project" value="TreeGrafter"/>
</dbReference>
<dbReference type="GO" id="GO:0051082">
    <property type="term" value="F:unfolded protein binding"/>
    <property type="evidence" value="ECO:0007669"/>
    <property type="project" value="TreeGrafter"/>
</dbReference>
<evidence type="ECO:0000256" key="1">
    <source>
        <dbReference type="ARBA" id="ARBA00023186"/>
    </source>
</evidence>
<proteinExistence type="predicted"/>